<keyword evidence="1" id="KW-0863">Zinc-finger</keyword>
<dbReference type="InterPro" id="IPR001878">
    <property type="entry name" value="Znf_CCHC"/>
</dbReference>
<dbReference type="EMBL" id="KV450670">
    <property type="protein sequence ID" value="OAY21771.1"/>
    <property type="molecule type" value="Genomic_DNA"/>
</dbReference>
<evidence type="ECO:0000256" key="1">
    <source>
        <dbReference type="PROSITE-ProRule" id="PRU00047"/>
    </source>
</evidence>
<dbReference type="STRING" id="3983.A0A199UAY2"/>
<accession>A0A199UAY2</accession>
<dbReference type="AlphaFoldDB" id="A0A199UAY2"/>
<gene>
    <name evidence="4" type="ORF">MANES_S059200</name>
</gene>
<protein>
    <recommendedName>
        <fullName evidence="3">CCHC-type domain-containing protein</fullName>
    </recommendedName>
</protein>
<feature type="region of interest" description="Disordered" evidence="2">
    <location>
        <begin position="277"/>
        <end position="313"/>
    </location>
</feature>
<reference evidence="4" key="1">
    <citation type="submission" date="2016-02" db="EMBL/GenBank/DDBJ databases">
        <title>WGS assembly of Manihot esculenta.</title>
        <authorList>
            <person name="Bredeson J.V."/>
            <person name="Prochnik S.E."/>
            <person name="Lyons J.B."/>
            <person name="Schmutz J."/>
            <person name="Grimwood J."/>
            <person name="Vrebalov J."/>
            <person name="Bart R.S."/>
            <person name="Amuge T."/>
            <person name="Ferguson M.E."/>
            <person name="Green R."/>
            <person name="Putnam N."/>
            <person name="Stites J."/>
            <person name="Rounsley S."/>
            <person name="Rokhsar D.S."/>
        </authorList>
    </citation>
    <scope>NUCLEOTIDE SEQUENCE [LARGE SCALE GENOMIC DNA]</scope>
    <source>
        <tissue evidence="4">Leaf</tissue>
    </source>
</reference>
<keyword evidence="1" id="KW-0862">Zinc</keyword>
<dbReference type="PANTHER" id="PTHR31286">
    <property type="entry name" value="GLYCINE-RICH CELL WALL STRUCTURAL PROTEIN 1.8-LIKE"/>
    <property type="match status" value="1"/>
</dbReference>
<evidence type="ECO:0000259" key="3">
    <source>
        <dbReference type="PROSITE" id="PS50158"/>
    </source>
</evidence>
<dbReference type="PROSITE" id="PS50158">
    <property type="entry name" value="ZF_CCHC"/>
    <property type="match status" value="1"/>
</dbReference>
<dbReference type="InterPro" id="IPR025836">
    <property type="entry name" value="Zn_knuckle_CX2CX4HX4C"/>
</dbReference>
<dbReference type="InterPro" id="IPR025558">
    <property type="entry name" value="DUF4283"/>
</dbReference>
<proteinExistence type="predicted"/>
<feature type="compositionally biased region" description="Basic and acidic residues" evidence="2">
    <location>
        <begin position="284"/>
        <end position="306"/>
    </location>
</feature>
<feature type="domain" description="CCHC-type" evidence="3">
    <location>
        <begin position="212"/>
        <end position="227"/>
    </location>
</feature>
<keyword evidence="1" id="KW-0479">Metal-binding</keyword>
<dbReference type="Pfam" id="PF14392">
    <property type="entry name" value="zf-CCHC_4"/>
    <property type="match status" value="1"/>
</dbReference>
<dbReference type="PANTHER" id="PTHR31286:SF153">
    <property type="entry name" value="DUF4283 DOMAIN PROTEIN"/>
    <property type="match status" value="1"/>
</dbReference>
<dbReference type="Pfam" id="PF14111">
    <property type="entry name" value="DUF4283"/>
    <property type="match status" value="1"/>
</dbReference>
<dbReference type="InterPro" id="IPR040256">
    <property type="entry name" value="At4g02000-like"/>
</dbReference>
<dbReference type="GO" id="GO:0008270">
    <property type="term" value="F:zinc ion binding"/>
    <property type="evidence" value="ECO:0007669"/>
    <property type="project" value="UniProtKB-KW"/>
</dbReference>
<evidence type="ECO:0000256" key="2">
    <source>
        <dbReference type="SAM" id="MobiDB-lite"/>
    </source>
</evidence>
<dbReference type="GO" id="GO:0003676">
    <property type="term" value="F:nucleic acid binding"/>
    <property type="evidence" value="ECO:0007669"/>
    <property type="project" value="InterPro"/>
</dbReference>
<sequence>MEDRLVEEIYGRLHIREEEDRLDYAEESATGDKSSSVHFQRYCLVGRVLTERPINFNSFQHVLALAWKPTKGVHVKEMGNNVFLFQFFHPWDIDNVLRYSPWNYQQIPILLRELKPEENPRQVELTKLAMWVQVHDVPLGFWSEKYAQDIGNFIGSFIAADPKNFTQVWHEYMRIRVDVDVRLPLKRKLQVRKPKGAWQWVHFKYEKLNIFCYFCGILGHTDRSCSKLFDVPNFPRDKFAYGPWLRAAVRQPPAIGAKWLRSENDFLMEEVGGLQASPGAGLTAEKDRDMQDVDKDPKGKSVDARHFQNSKNC</sequence>
<name>A0A199UAY2_MANES</name>
<evidence type="ECO:0000313" key="4">
    <source>
        <dbReference type="EMBL" id="OAY21771.1"/>
    </source>
</evidence>
<organism evidence="4">
    <name type="scientific">Manihot esculenta</name>
    <name type="common">Cassava</name>
    <name type="synonym">Jatropha manihot</name>
    <dbReference type="NCBI Taxonomy" id="3983"/>
    <lineage>
        <taxon>Eukaryota</taxon>
        <taxon>Viridiplantae</taxon>
        <taxon>Streptophyta</taxon>
        <taxon>Embryophyta</taxon>
        <taxon>Tracheophyta</taxon>
        <taxon>Spermatophyta</taxon>
        <taxon>Magnoliopsida</taxon>
        <taxon>eudicotyledons</taxon>
        <taxon>Gunneridae</taxon>
        <taxon>Pentapetalae</taxon>
        <taxon>rosids</taxon>
        <taxon>fabids</taxon>
        <taxon>Malpighiales</taxon>
        <taxon>Euphorbiaceae</taxon>
        <taxon>Crotonoideae</taxon>
        <taxon>Manihoteae</taxon>
        <taxon>Manihot</taxon>
    </lineage>
</organism>